<dbReference type="InterPro" id="IPR004843">
    <property type="entry name" value="Calcineurin-like_PHP"/>
</dbReference>
<dbReference type="PANTHER" id="PTHR31302">
    <property type="entry name" value="TRANSMEMBRANE PROTEIN WITH METALLOPHOSPHOESTERASE DOMAIN-RELATED"/>
    <property type="match status" value="1"/>
</dbReference>
<keyword evidence="3" id="KW-0472">Membrane</keyword>
<evidence type="ECO:0000313" key="6">
    <source>
        <dbReference type="Proteomes" id="UP000026682"/>
    </source>
</evidence>
<name>A0A158M1F2_9BORD</name>
<dbReference type="AlphaFoldDB" id="A0A158M1F2"/>
<dbReference type="GO" id="GO:0008758">
    <property type="term" value="F:UDP-2,3-diacylglucosamine hydrolase activity"/>
    <property type="evidence" value="ECO:0007669"/>
    <property type="project" value="TreeGrafter"/>
</dbReference>
<dbReference type="EMBL" id="JFZZ01000143">
    <property type="protein sequence ID" value="KAK87000.1"/>
    <property type="molecule type" value="Genomic_DNA"/>
</dbReference>
<feature type="domain" description="Calcineurin-like phosphoesterase" evidence="4">
    <location>
        <begin position="161"/>
        <end position="328"/>
    </location>
</feature>
<keyword evidence="1" id="KW-0479">Metal-binding</keyword>
<dbReference type="CDD" id="cd07385">
    <property type="entry name" value="MPP_YkuE_C"/>
    <property type="match status" value="1"/>
</dbReference>
<dbReference type="SUPFAM" id="SSF56300">
    <property type="entry name" value="Metallo-dependent phosphatases"/>
    <property type="match status" value="1"/>
</dbReference>
<accession>A0A158M1F2</accession>
<reference evidence="5 6" key="1">
    <citation type="submission" date="2014-03" db="EMBL/GenBank/DDBJ databases">
        <title>Genome sequence of Bordetella holmseii.</title>
        <authorList>
            <person name="Harvill E."/>
            <person name="Goodfield L.L."/>
            <person name="Ivanov Y."/>
            <person name="Meyer J.A."/>
            <person name="Newth C."/>
            <person name="Cassiday P."/>
            <person name="Tondella M.L."/>
            <person name="Liao P."/>
            <person name="Zimmerman J."/>
            <person name="Meert K."/>
            <person name="Wessel D."/>
            <person name="Berger J."/>
            <person name="Dean J.M."/>
            <person name="Holubkov R."/>
            <person name="Burr J."/>
            <person name="Liu T."/>
            <person name="Brinkac L.M."/>
            <person name="Sanka R."/>
            <person name="Kim M."/>
            <person name="Losada L."/>
        </authorList>
    </citation>
    <scope>NUCLEOTIDE SEQUENCE [LARGE SCALE GENOMIC DNA]</scope>
    <source>
        <strain evidence="5 6">CDC-H585-BH</strain>
    </source>
</reference>
<dbReference type="PATRIC" id="fig|1331206.3.peg.3473"/>
<evidence type="ECO:0000256" key="2">
    <source>
        <dbReference type="ARBA" id="ARBA00022801"/>
    </source>
</evidence>
<feature type="transmembrane region" description="Helical" evidence="3">
    <location>
        <begin position="116"/>
        <end position="134"/>
    </location>
</feature>
<evidence type="ECO:0000256" key="3">
    <source>
        <dbReference type="SAM" id="Phobius"/>
    </source>
</evidence>
<evidence type="ECO:0000313" key="5">
    <source>
        <dbReference type="EMBL" id="KAK87000.1"/>
    </source>
</evidence>
<dbReference type="RefSeq" id="WP_005016169.1">
    <property type="nucleotide sequence ID" value="NZ_JFZZ01000143.1"/>
</dbReference>
<keyword evidence="2" id="KW-0378">Hydrolase</keyword>
<dbReference type="Proteomes" id="UP000026682">
    <property type="component" value="Unassembled WGS sequence"/>
</dbReference>
<comment type="caution">
    <text evidence="5">The sequence shown here is derived from an EMBL/GenBank/DDBJ whole genome shotgun (WGS) entry which is preliminary data.</text>
</comment>
<dbReference type="GO" id="GO:0016020">
    <property type="term" value="C:membrane"/>
    <property type="evidence" value="ECO:0007669"/>
    <property type="project" value="GOC"/>
</dbReference>
<dbReference type="PANTHER" id="PTHR31302:SF31">
    <property type="entry name" value="PHOSPHODIESTERASE YAEI"/>
    <property type="match status" value="1"/>
</dbReference>
<feature type="transmembrane region" description="Helical" evidence="3">
    <location>
        <begin position="70"/>
        <end position="90"/>
    </location>
</feature>
<keyword evidence="3" id="KW-0812">Transmembrane</keyword>
<proteinExistence type="predicted"/>
<protein>
    <submittedName>
        <fullName evidence="5">Calcineurin-like phosphoesterase family protein</fullName>
    </submittedName>
</protein>
<evidence type="ECO:0000259" key="4">
    <source>
        <dbReference type="Pfam" id="PF00149"/>
    </source>
</evidence>
<dbReference type="Pfam" id="PF00149">
    <property type="entry name" value="Metallophos"/>
    <property type="match status" value="1"/>
</dbReference>
<sequence length="403" mass="42532">MALRKSSFFIRFLTLGALAHVYVGIRIIPDLPMGMAGKSIAILVLIASCILIPVGMLSRSSGRPPWADRMAWIGLLAMGFFSSLFVLTVLRDVVLVMAGLLRLASGVPDMARLRPASAAAVPLLALAGSVWGFFNARRLARVKHIDVPIDGLPAELEGLCIAQISDIHVGPTIKAPYVQAIVDAVNALHPDLIAITGDVVDGSVAQLAAHTRPLADLRAPGGVYLVTGNHEYYSGAASWVNEFRRLGLTVLLNEHAVIRVRNQPVVVAGVTDFGAGAFDPGQRSDPAKALQGAPAGAPVKILLAHQPRSAAAAAPLGYTLQLSGHTHGGQFFPWGFFVRLQQPFTAGLHRQGGLWVYTSRGTGYWGPPMRLAAPSEISLIRLVGSRGQSNPEAAQTPGPCGGA</sequence>
<dbReference type="STRING" id="35814.BBB42_15595"/>
<dbReference type="Gene3D" id="3.60.21.10">
    <property type="match status" value="1"/>
</dbReference>
<dbReference type="InterPro" id="IPR051158">
    <property type="entry name" value="Metallophosphoesterase_sf"/>
</dbReference>
<feature type="transmembrane region" description="Helical" evidence="3">
    <location>
        <begin position="9"/>
        <end position="28"/>
    </location>
</feature>
<dbReference type="InterPro" id="IPR029052">
    <property type="entry name" value="Metallo-depent_PP-like"/>
</dbReference>
<keyword evidence="3" id="KW-1133">Transmembrane helix</keyword>
<dbReference type="GeneID" id="93118748"/>
<organism evidence="5 6">
    <name type="scientific">Bordetella holmesii CDC-H585-BH</name>
    <dbReference type="NCBI Taxonomy" id="1331206"/>
    <lineage>
        <taxon>Bacteria</taxon>
        <taxon>Pseudomonadati</taxon>
        <taxon>Pseudomonadota</taxon>
        <taxon>Betaproteobacteria</taxon>
        <taxon>Burkholderiales</taxon>
        <taxon>Alcaligenaceae</taxon>
        <taxon>Bordetella</taxon>
    </lineage>
</organism>
<gene>
    <name evidence="5" type="ORF">L497_2528</name>
</gene>
<evidence type="ECO:0000256" key="1">
    <source>
        <dbReference type="ARBA" id="ARBA00022723"/>
    </source>
</evidence>
<feature type="transmembrane region" description="Helical" evidence="3">
    <location>
        <begin position="40"/>
        <end position="58"/>
    </location>
</feature>
<dbReference type="GO" id="GO:0009245">
    <property type="term" value="P:lipid A biosynthetic process"/>
    <property type="evidence" value="ECO:0007669"/>
    <property type="project" value="TreeGrafter"/>
</dbReference>
<dbReference type="GO" id="GO:0046872">
    <property type="term" value="F:metal ion binding"/>
    <property type="evidence" value="ECO:0007669"/>
    <property type="project" value="UniProtKB-KW"/>
</dbReference>